<dbReference type="AlphaFoldDB" id="A0A160T5K1"/>
<comment type="similarity">
    <text evidence="1">Belongs to the complex I 51 kDa subunit family.</text>
</comment>
<dbReference type="Gene3D" id="3.10.20.600">
    <property type="match status" value="1"/>
</dbReference>
<dbReference type="InterPro" id="IPR011538">
    <property type="entry name" value="Nuo51_FMN-bd"/>
</dbReference>
<dbReference type="PANTHER" id="PTHR43578:SF3">
    <property type="entry name" value="NADH-QUINONE OXIDOREDUCTASE SUBUNIT F"/>
    <property type="match status" value="1"/>
</dbReference>
<keyword evidence="4" id="KW-0408">Iron</keyword>
<keyword evidence="3" id="KW-0479">Metal-binding</keyword>
<dbReference type="Gene3D" id="3.40.50.11540">
    <property type="entry name" value="NADH-ubiquinone oxidoreductase 51kDa subunit"/>
    <property type="match status" value="1"/>
</dbReference>
<name>A0A160T5K1_9CHLR</name>
<dbReference type="InterPro" id="IPR041921">
    <property type="entry name" value="NuoE_N"/>
</dbReference>
<dbReference type="Proteomes" id="UP000215027">
    <property type="component" value="Chromosome I"/>
</dbReference>
<dbReference type="OrthoDB" id="9761899at2"/>
<sequence length="585" mass="63741">MVQPAIIDMSALEPLLAHYRGRGREALLPLLHDAQAIYGWLPREVLEAIGATLRVPLADIHGVVEFYSMFYNKPTARRVIRVCFDPACHMAGSPAVRLAIEERLGLRPGETSADGSISYETVPCLGMCEHAPNALNGDRPAGNLTPDDVDAFLAGAFPEPEPKIYGGPLVKLARAGKIDPTSLTDFEKYGGYKALRKALTMTPEEIIATMKGSDVLGRGGAMFPVGLKWEMARNAPGHPAEKHIIANADESEPGTFKDRALMEQDPFNLLEAMTISGYAVGAENGWIFLRGEYPRCYKRLHNAIERAREAGYLGRDILGRRGFNFDIELRLGAGAYICGEETALFEAIEGKRGFPRIKPPFPTTHGLFQQPTVINNIETLAATVAVLNMGTEQWHKLGTPGSPGTKWFCVSGRVLRPGVYEVPFGLTVRQLIQMAGGVIGKEVQAVLLGGAAGVFIGPRRLDTPLTYEDAKAQNFPLGSGVIMVFDEAVDLREIMYMLARFFAHESCGKCYPCALGTQRQLEIIERILRYGGPRADDKRTLQDIGLAMTQTSLCGLGQTAASAILSAAERWPELFEPGGGNGRIR</sequence>
<dbReference type="InterPro" id="IPR037225">
    <property type="entry name" value="Nuo51_FMN-bd_sf"/>
</dbReference>
<dbReference type="GO" id="GO:0046872">
    <property type="term" value="F:metal ion binding"/>
    <property type="evidence" value="ECO:0007669"/>
    <property type="project" value="UniProtKB-KW"/>
</dbReference>
<evidence type="ECO:0000256" key="5">
    <source>
        <dbReference type="ARBA" id="ARBA00023014"/>
    </source>
</evidence>
<dbReference type="SUPFAM" id="SSF142019">
    <property type="entry name" value="Nqo1 FMN-binding domain-like"/>
    <property type="match status" value="1"/>
</dbReference>
<dbReference type="SUPFAM" id="SSF140490">
    <property type="entry name" value="Nqo1C-terminal domain-like"/>
    <property type="match status" value="1"/>
</dbReference>
<evidence type="ECO:0000256" key="3">
    <source>
        <dbReference type="ARBA" id="ARBA00022723"/>
    </source>
</evidence>
<dbReference type="KEGG" id="pbf:CFX0092_A2112"/>
<accession>A0A160T5K1</accession>
<dbReference type="Pfam" id="PF10531">
    <property type="entry name" value="SLBB"/>
    <property type="match status" value="1"/>
</dbReference>
<evidence type="ECO:0000256" key="4">
    <source>
        <dbReference type="ARBA" id="ARBA00023004"/>
    </source>
</evidence>
<dbReference type="Gene3D" id="3.40.30.10">
    <property type="entry name" value="Glutaredoxin"/>
    <property type="match status" value="1"/>
</dbReference>
<dbReference type="GO" id="GO:0051539">
    <property type="term" value="F:4 iron, 4 sulfur cluster binding"/>
    <property type="evidence" value="ECO:0007669"/>
    <property type="project" value="UniProtKB-KW"/>
</dbReference>
<dbReference type="CDD" id="cd03064">
    <property type="entry name" value="TRX_Fd_NuoE"/>
    <property type="match status" value="1"/>
</dbReference>
<dbReference type="InterPro" id="IPR019554">
    <property type="entry name" value="Soluble_ligand-bd"/>
</dbReference>
<dbReference type="Gene3D" id="1.10.10.1590">
    <property type="entry name" value="NADH-quinone oxidoreductase subunit E"/>
    <property type="match status" value="1"/>
</dbReference>
<dbReference type="FunFam" id="3.40.50.11540:FF:000001">
    <property type="entry name" value="NADH dehydrogenase [ubiquinone] flavoprotein 1, mitochondrial"/>
    <property type="match status" value="1"/>
</dbReference>
<dbReference type="Pfam" id="PF01257">
    <property type="entry name" value="2Fe-2S_thioredx"/>
    <property type="match status" value="1"/>
</dbReference>
<keyword evidence="8" id="KW-1185">Reference proteome</keyword>
<proteinExistence type="inferred from homology"/>
<evidence type="ECO:0000313" key="8">
    <source>
        <dbReference type="Proteomes" id="UP000215027"/>
    </source>
</evidence>
<gene>
    <name evidence="7" type="ORF">CFX0092_A2112</name>
</gene>
<dbReference type="InterPro" id="IPR042128">
    <property type="entry name" value="NuoE_dom"/>
</dbReference>
<evidence type="ECO:0000313" key="7">
    <source>
        <dbReference type="EMBL" id="CUS03990.2"/>
    </source>
</evidence>
<keyword evidence="5" id="KW-0411">Iron-sulfur</keyword>
<protein>
    <submittedName>
        <fullName evidence="7">NADH:ubiquinone oxidoreductase</fullName>
    </submittedName>
</protein>
<dbReference type="RefSeq" id="WP_095043396.1">
    <property type="nucleotide sequence ID" value="NZ_LN890655.1"/>
</dbReference>
<dbReference type="EMBL" id="LN890655">
    <property type="protein sequence ID" value="CUS03990.2"/>
    <property type="molecule type" value="Genomic_DNA"/>
</dbReference>
<dbReference type="Pfam" id="PF01512">
    <property type="entry name" value="Complex1_51K"/>
    <property type="match status" value="1"/>
</dbReference>
<evidence type="ECO:0000256" key="2">
    <source>
        <dbReference type="ARBA" id="ARBA00022485"/>
    </source>
</evidence>
<feature type="domain" description="NADH-ubiquinone oxidoreductase 51kDa subunit iron-sulphur binding" evidence="6">
    <location>
        <begin position="492"/>
        <end position="537"/>
    </location>
</feature>
<dbReference type="PANTHER" id="PTHR43578">
    <property type="entry name" value="NADH-QUINONE OXIDOREDUCTASE SUBUNIT F"/>
    <property type="match status" value="1"/>
</dbReference>
<dbReference type="InterPro" id="IPR037207">
    <property type="entry name" value="Nuop51_4Fe4S-bd_sf"/>
</dbReference>
<keyword evidence="2" id="KW-0004">4Fe-4S</keyword>
<reference evidence="7" key="1">
    <citation type="submission" date="2016-01" db="EMBL/GenBank/DDBJ databases">
        <authorList>
            <person name="Mcilroy J.S."/>
            <person name="Karst M S."/>
            <person name="Albertsen M."/>
        </authorList>
    </citation>
    <scope>NUCLEOTIDE SEQUENCE</scope>
    <source>
        <strain evidence="7">Cfx-K</strain>
    </source>
</reference>
<evidence type="ECO:0000256" key="1">
    <source>
        <dbReference type="ARBA" id="ARBA00007523"/>
    </source>
</evidence>
<dbReference type="Pfam" id="PF10589">
    <property type="entry name" value="NADH_4Fe-4S"/>
    <property type="match status" value="1"/>
</dbReference>
<dbReference type="InterPro" id="IPR019575">
    <property type="entry name" value="Nuop51_4Fe4S-bd"/>
</dbReference>
<dbReference type="SUPFAM" id="SSF52833">
    <property type="entry name" value="Thioredoxin-like"/>
    <property type="match status" value="1"/>
</dbReference>
<organism evidence="7 8">
    <name type="scientific">Candidatus Promineifilum breve</name>
    <dbReference type="NCBI Taxonomy" id="1806508"/>
    <lineage>
        <taxon>Bacteria</taxon>
        <taxon>Bacillati</taxon>
        <taxon>Chloroflexota</taxon>
        <taxon>Ardenticatenia</taxon>
        <taxon>Candidatus Promineifilales</taxon>
        <taxon>Candidatus Promineifilaceae</taxon>
        <taxon>Candidatus Promineifilum</taxon>
    </lineage>
</organism>
<dbReference type="Gene3D" id="1.20.1440.230">
    <property type="entry name" value="NADH-ubiquinone oxidoreductase 51kDa subunit, iron-sulphur binding domain"/>
    <property type="match status" value="1"/>
</dbReference>
<evidence type="ECO:0000259" key="6">
    <source>
        <dbReference type="SMART" id="SM00928"/>
    </source>
</evidence>
<dbReference type="SUPFAM" id="SSF142984">
    <property type="entry name" value="Nqo1 middle domain-like"/>
    <property type="match status" value="1"/>
</dbReference>
<dbReference type="InterPro" id="IPR036249">
    <property type="entry name" value="Thioredoxin-like_sf"/>
</dbReference>
<dbReference type="SMART" id="SM00928">
    <property type="entry name" value="NADH_4Fe-4S"/>
    <property type="match status" value="1"/>
</dbReference>
<dbReference type="Gene3D" id="6.10.250.1450">
    <property type="match status" value="1"/>
</dbReference>